<protein>
    <submittedName>
        <fullName evidence="2">Uncharacterized protein</fullName>
    </submittedName>
</protein>
<reference evidence="2 3" key="1">
    <citation type="submission" date="2016-05" db="EMBL/GenBank/DDBJ databases">
        <title>Genomic Taxonomy of the Vibrionaceae.</title>
        <authorList>
            <person name="Gomez-Gil B."/>
            <person name="Enciso-Ibarra J."/>
        </authorList>
    </citation>
    <scope>NUCLEOTIDE SEQUENCE [LARGE SCALE GENOMIC DNA]</scope>
    <source>
        <strain evidence="2 3">CAIM 1920</strain>
    </source>
</reference>
<keyword evidence="3" id="KW-1185">Reference proteome</keyword>
<sequence length="71" mass="7933">MLQVFAKPSLWKTIPKRLADRHSAQKKGVCILASGSRGKTGAPPEKVMKRVTVDGKRENEGESQRNRYRPG</sequence>
<evidence type="ECO:0000256" key="1">
    <source>
        <dbReference type="SAM" id="MobiDB-lite"/>
    </source>
</evidence>
<feature type="region of interest" description="Disordered" evidence="1">
    <location>
        <begin position="52"/>
        <end position="71"/>
    </location>
</feature>
<name>A0A1C3E8V2_9GAMM</name>
<proteinExistence type="predicted"/>
<organism evidence="2 3">
    <name type="scientific">Veronia pacifica</name>
    <dbReference type="NCBI Taxonomy" id="1080227"/>
    <lineage>
        <taxon>Bacteria</taxon>
        <taxon>Pseudomonadati</taxon>
        <taxon>Pseudomonadota</taxon>
        <taxon>Gammaproteobacteria</taxon>
        <taxon>Vibrionales</taxon>
        <taxon>Vibrionaceae</taxon>
        <taxon>Veronia</taxon>
    </lineage>
</organism>
<dbReference type="Proteomes" id="UP000094936">
    <property type="component" value="Unassembled WGS sequence"/>
</dbReference>
<feature type="compositionally biased region" description="Basic and acidic residues" evidence="1">
    <location>
        <begin position="52"/>
        <end position="65"/>
    </location>
</feature>
<comment type="caution">
    <text evidence="2">The sequence shown here is derived from an EMBL/GenBank/DDBJ whole genome shotgun (WGS) entry which is preliminary data.</text>
</comment>
<gene>
    <name evidence="2" type="ORF">A8L45_21975</name>
</gene>
<dbReference type="STRING" id="1080227.A8L45_21975"/>
<evidence type="ECO:0000313" key="3">
    <source>
        <dbReference type="Proteomes" id="UP000094936"/>
    </source>
</evidence>
<accession>A0A1C3E8V2</accession>
<evidence type="ECO:0000313" key="2">
    <source>
        <dbReference type="EMBL" id="ODA29697.1"/>
    </source>
</evidence>
<dbReference type="AlphaFoldDB" id="A0A1C3E8V2"/>
<dbReference type="EMBL" id="LYBM01000066">
    <property type="protein sequence ID" value="ODA29697.1"/>
    <property type="molecule type" value="Genomic_DNA"/>
</dbReference>
<dbReference type="RefSeq" id="WP_068905496.1">
    <property type="nucleotide sequence ID" value="NZ_LYBM01000066.1"/>
</dbReference>